<dbReference type="EMBL" id="JABBNI010000020">
    <property type="protein sequence ID" value="NMM63258.1"/>
    <property type="molecule type" value="Genomic_DNA"/>
</dbReference>
<comment type="caution">
    <text evidence="2">The sequence shown here is derived from an EMBL/GenBank/DDBJ whole genome shotgun (WGS) entry which is preliminary data.</text>
</comment>
<dbReference type="Pfam" id="PF12746">
    <property type="entry name" value="GNAT_acetyltran"/>
    <property type="match status" value="1"/>
</dbReference>
<proteinExistence type="predicted"/>
<dbReference type="PROSITE" id="PS51186">
    <property type="entry name" value="GNAT"/>
    <property type="match status" value="1"/>
</dbReference>
<name>A0A7Y0HQ13_9CLOT</name>
<gene>
    <name evidence="2" type="ORF">HBE96_11335</name>
</gene>
<dbReference type="InterPro" id="IPR000182">
    <property type="entry name" value="GNAT_dom"/>
</dbReference>
<dbReference type="PANTHER" id="PTHR31143">
    <property type="match status" value="1"/>
</dbReference>
<evidence type="ECO:0000313" key="2">
    <source>
        <dbReference type="EMBL" id="NMM63258.1"/>
    </source>
</evidence>
<organism evidence="2 3">
    <name type="scientific">Clostridium muellerianum</name>
    <dbReference type="NCBI Taxonomy" id="2716538"/>
    <lineage>
        <taxon>Bacteria</taxon>
        <taxon>Bacillati</taxon>
        <taxon>Bacillota</taxon>
        <taxon>Clostridia</taxon>
        <taxon>Eubacteriales</taxon>
        <taxon>Clostridiaceae</taxon>
        <taxon>Clostridium</taxon>
    </lineage>
</organism>
<dbReference type="Proteomes" id="UP000537131">
    <property type="component" value="Unassembled WGS sequence"/>
</dbReference>
<dbReference type="InterPro" id="IPR027365">
    <property type="entry name" value="GNAT_acetyltra_YdfB-like"/>
</dbReference>
<dbReference type="SUPFAM" id="SSF55729">
    <property type="entry name" value="Acyl-CoA N-acyltransferases (Nat)"/>
    <property type="match status" value="1"/>
</dbReference>
<feature type="domain" description="N-acetyltransferase" evidence="1">
    <location>
        <begin position="159"/>
        <end position="284"/>
    </location>
</feature>
<dbReference type="AlphaFoldDB" id="A0A7Y0HQ13"/>
<protein>
    <submittedName>
        <fullName evidence="2">GNAT family N-acetyltransferase</fullName>
    </submittedName>
</protein>
<dbReference type="PANTHER" id="PTHR31143:SF2">
    <property type="entry name" value="FR47-LIKE DOMAIN-CONTAINING PROTEIN-RELATED"/>
    <property type="match status" value="1"/>
</dbReference>
<reference evidence="2 3" key="1">
    <citation type="submission" date="2020-06" db="EMBL/GenBank/DDBJ databases">
        <title>Complete Genome Sequence of Clostridium muelleri sp. nov. P21T, an Acid-Alcohol Producing Acetogen Isolated from Old Hay.</title>
        <authorList>
            <person name="Duncan K.E."/>
            <person name="Tanner R.S."/>
        </authorList>
    </citation>
    <scope>NUCLEOTIDE SEQUENCE [LARGE SCALE GENOMIC DNA]</scope>
    <source>
        <strain evidence="2 3">P21</strain>
    </source>
</reference>
<evidence type="ECO:0000313" key="3">
    <source>
        <dbReference type="Proteomes" id="UP000537131"/>
    </source>
</evidence>
<accession>A0A7Y0HQ13</accession>
<evidence type="ECO:0000259" key="1">
    <source>
        <dbReference type="PROSITE" id="PS51186"/>
    </source>
</evidence>
<dbReference type="RefSeq" id="WP_169297863.1">
    <property type="nucleotide sequence ID" value="NZ_JABBNI010000020.1"/>
</dbReference>
<sequence length="284" mass="33186">MKLLKENKYRQVLEKIYEIPYNTLFARCVLQSKAPGKVFVDNLDKPRTVLISTLYGMSLLFGDTENLEFNTSLADYMLNVDGHRLKSEWLQVYPEKWNDKLRKILNNKIIDYSKLSKQYSQSELKIFLEKNKKDHIIQWARVNFEYKNADENMKLESEYSIKLIDSDIYDGIEGTVIPKYFWKSKEDFLANGEGYALMKDNNIVSAAFSSWKIENELEIGIETSEKYRGNGFAKAICSVMLNYCKVNGYLPIWACKRENTGSYKLAKSLGFKETFIIPYYELVE</sequence>
<dbReference type="GO" id="GO:0016747">
    <property type="term" value="F:acyltransferase activity, transferring groups other than amino-acyl groups"/>
    <property type="evidence" value="ECO:0007669"/>
    <property type="project" value="InterPro"/>
</dbReference>
<keyword evidence="3" id="KW-1185">Reference proteome</keyword>
<dbReference type="InterPro" id="IPR016181">
    <property type="entry name" value="Acyl_CoA_acyltransferase"/>
</dbReference>
<dbReference type="Gene3D" id="3.40.630.30">
    <property type="match status" value="1"/>
</dbReference>
<keyword evidence="2" id="KW-0808">Transferase</keyword>